<evidence type="ECO:0000259" key="2">
    <source>
        <dbReference type="Pfam" id="PF07833"/>
    </source>
</evidence>
<comment type="caution">
    <text evidence="3">The sequence shown here is derived from an EMBL/GenBank/DDBJ whole genome shotgun (WGS) entry which is preliminary data.</text>
</comment>
<feature type="signal peptide" evidence="1">
    <location>
        <begin position="1"/>
        <end position="27"/>
    </location>
</feature>
<evidence type="ECO:0000313" key="4">
    <source>
        <dbReference type="Proteomes" id="UP000187412"/>
    </source>
</evidence>
<protein>
    <recommendedName>
        <fullName evidence="2">Copper amine oxidase-like N-terminal domain-containing protein</fullName>
    </recommendedName>
</protein>
<dbReference type="Gene3D" id="3.30.457.10">
    <property type="entry name" value="Copper amine oxidase-like, N-terminal domain"/>
    <property type="match status" value="1"/>
</dbReference>
<proteinExistence type="predicted"/>
<evidence type="ECO:0000256" key="1">
    <source>
        <dbReference type="SAM" id="SignalP"/>
    </source>
</evidence>
<gene>
    <name evidence="3" type="ORF">BSK56_18170</name>
</gene>
<dbReference type="Pfam" id="PF07833">
    <property type="entry name" value="Cu_amine_oxidN1"/>
    <property type="match status" value="1"/>
</dbReference>
<dbReference type="InterPro" id="IPR036582">
    <property type="entry name" value="Mao_N_sf"/>
</dbReference>
<dbReference type="EMBL" id="MPTB01000023">
    <property type="protein sequence ID" value="OMD45894.1"/>
    <property type="molecule type" value="Genomic_DNA"/>
</dbReference>
<reference evidence="3 4" key="1">
    <citation type="submission" date="2016-10" db="EMBL/GenBank/DDBJ databases">
        <title>Paenibacillus species isolates.</title>
        <authorList>
            <person name="Beno S.M."/>
        </authorList>
    </citation>
    <scope>NUCLEOTIDE SEQUENCE [LARGE SCALE GENOMIC DNA]</scope>
    <source>
        <strain evidence="3 4">FSL H7-0744</strain>
    </source>
</reference>
<dbReference type="Proteomes" id="UP000187412">
    <property type="component" value="Unassembled WGS sequence"/>
</dbReference>
<organism evidence="3 4">
    <name type="scientific">Paenibacillus borealis</name>
    <dbReference type="NCBI Taxonomy" id="160799"/>
    <lineage>
        <taxon>Bacteria</taxon>
        <taxon>Bacillati</taxon>
        <taxon>Bacillota</taxon>
        <taxon>Bacilli</taxon>
        <taxon>Bacillales</taxon>
        <taxon>Paenibacillaceae</taxon>
        <taxon>Paenibacillus</taxon>
    </lineage>
</organism>
<feature type="domain" description="Copper amine oxidase-like N-terminal" evidence="2">
    <location>
        <begin position="37"/>
        <end position="143"/>
    </location>
</feature>
<name>A0ABX3HA91_PAEBO</name>
<accession>A0ABX3HA91</accession>
<keyword evidence="4" id="KW-1185">Reference proteome</keyword>
<feature type="chain" id="PRO_5045697259" description="Copper amine oxidase-like N-terminal domain-containing protein" evidence="1">
    <location>
        <begin position="28"/>
        <end position="403"/>
    </location>
</feature>
<dbReference type="RefSeq" id="WP_076112097.1">
    <property type="nucleotide sequence ID" value="NZ_MPTB01000023.1"/>
</dbReference>
<keyword evidence="1" id="KW-0732">Signal</keyword>
<dbReference type="SUPFAM" id="SSF55383">
    <property type="entry name" value="Copper amine oxidase, domain N"/>
    <property type="match status" value="1"/>
</dbReference>
<sequence length="403" mass="45001">MRNIVKRVLFIMCLILASAGTGSYVHADMNQTIQVMVNGQLLNMNQPAVYKNGRVMVPMRAVTEALNATIKFQSAKKPIVIKSGSFEVSFTLGQKTAYTNGKKLALEVPPQNINNTMMVPIQLISKGMNTDVVWKDVWKTVAIESKHAASEVVTTQAEALQKAKGFIDGDNSTAKIKGQELLRYYSVNLDGYNNGVYLVDKYNGEVLYYSNSDGAFQSISRRNALEVLEAKIEAQSQELTIDDNDEIKIINGNKYYAFNVEIGDEKYFNSYVVTTVYVSVDGETFLMLNKEHQVAGFSDKAFSENMNAVSLRVKALEVLDKKVISLLGNEPNLMDDGEIKTINKQNYYVIEVCFVGANNPYYYVTTAYVSADAKSIYMLTKDNKVVLFSDKLFVQYINDALEG</sequence>
<dbReference type="InterPro" id="IPR012854">
    <property type="entry name" value="Cu_amine_oxidase-like_N"/>
</dbReference>
<evidence type="ECO:0000313" key="3">
    <source>
        <dbReference type="EMBL" id="OMD45894.1"/>
    </source>
</evidence>